<proteinExistence type="predicted"/>
<dbReference type="EMBL" id="KZ501944">
    <property type="protein sequence ID" value="PKU86506.1"/>
    <property type="molecule type" value="Genomic_DNA"/>
</dbReference>
<evidence type="ECO:0000313" key="1">
    <source>
        <dbReference type="EMBL" id="PKU86506.1"/>
    </source>
</evidence>
<reference evidence="1 2" key="2">
    <citation type="journal article" date="2017" name="Nature">
        <title>The Apostasia genome and the evolution of orchids.</title>
        <authorList>
            <person name="Zhang G.Q."/>
            <person name="Liu K.W."/>
            <person name="Li Z."/>
            <person name="Lohaus R."/>
            <person name="Hsiao Y.Y."/>
            <person name="Niu S.C."/>
            <person name="Wang J.Y."/>
            <person name="Lin Y.C."/>
            <person name="Xu Q."/>
            <person name="Chen L.J."/>
            <person name="Yoshida K."/>
            <person name="Fujiwara S."/>
            <person name="Wang Z.W."/>
            <person name="Zhang Y.Q."/>
            <person name="Mitsuda N."/>
            <person name="Wang M."/>
            <person name="Liu G.H."/>
            <person name="Pecoraro L."/>
            <person name="Huang H.X."/>
            <person name="Xiao X.J."/>
            <person name="Lin M."/>
            <person name="Wu X.Y."/>
            <person name="Wu W.L."/>
            <person name="Chen Y.Y."/>
            <person name="Chang S.B."/>
            <person name="Sakamoto S."/>
            <person name="Ohme-Takagi M."/>
            <person name="Yagi M."/>
            <person name="Zeng S.J."/>
            <person name="Shen C.Y."/>
            <person name="Yeh C.M."/>
            <person name="Luo Y.B."/>
            <person name="Tsai W.C."/>
            <person name="Van de Peer Y."/>
            <person name="Liu Z.J."/>
        </authorList>
    </citation>
    <scope>NUCLEOTIDE SEQUENCE [LARGE SCALE GENOMIC DNA]</scope>
    <source>
        <tissue evidence="1">The whole plant</tissue>
    </source>
</reference>
<name>A0A2I0XF11_9ASPA</name>
<protein>
    <submittedName>
        <fullName evidence="1">Uncharacterized protein</fullName>
    </submittedName>
</protein>
<accession>A0A2I0XF11</accession>
<keyword evidence="2" id="KW-1185">Reference proteome</keyword>
<sequence length="92" mass="10049">MYTLNNEKHVKHLVPKLQERAIAPPPALLSSDSKPVDFPVRPGLGKPVSQCYFSRALPGIQPALPTTMAATPHCKSNFLVVASMRSARLFLP</sequence>
<gene>
    <name evidence="1" type="ORF">MA16_Dca010542</name>
</gene>
<evidence type="ECO:0000313" key="2">
    <source>
        <dbReference type="Proteomes" id="UP000233837"/>
    </source>
</evidence>
<dbReference type="Proteomes" id="UP000233837">
    <property type="component" value="Unassembled WGS sequence"/>
</dbReference>
<dbReference type="AlphaFoldDB" id="A0A2I0XF11"/>
<reference evidence="1 2" key="1">
    <citation type="journal article" date="2016" name="Sci. Rep.">
        <title>The Dendrobium catenatum Lindl. genome sequence provides insights into polysaccharide synthase, floral development and adaptive evolution.</title>
        <authorList>
            <person name="Zhang G.Q."/>
            <person name="Xu Q."/>
            <person name="Bian C."/>
            <person name="Tsai W.C."/>
            <person name="Yeh C.M."/>
            <person name="Liu K.W."/>
            <person name="Yoshida K."/>
            <person name="Zhang L.S."/>
            <person name="Chang S.B."/>
            <person name="Chen F."/>
            <person name="Shi Y."/>
            <person name="Su Y.Y."/>
            <person name="Zhang Y.Q."/>
            <person name="Chen L.J."/>
            <person name="Yin Y."/>
            <person name="Lin M."/>
            <person name="Huang H."/>
            <person name="Deng H."/>
            <person name="Wang Z.W."/>
            <person name="Zhu S.L."/>
            <person name="Zhao X."/>
            <person name="Deng C."/>
            <person name="Niu S.C."/>
            <person name="Huang J."/>
            <person name="Wang M."/>
            <person name="Liu G.H."/>
            <person name="Yang H.J."/>
            <person name="Xiao X.J."/>
            <person name="Hsiao Y.Y."/>
            <person name="Wu W.L."/>
            <person name="Chen Y.Y."/>
            <person name="Mitsuda N."/>
            <person name="Ohme-Takagi M."/>
            <person name="Luo Y.B."/>
            <person name="Van de Peer Y."/>
            <person name="Liu Z.J."/>
        </authorList>
    </citation>
    <scope>NUCLEOTIDE SEQUENCE [LARGE SCALE GENOMIC DNA]</scope>
    <source>
        <tissue evidence="1">The whole plant</tissue>
    </source>
</reference>
<organism evidence="1 2">
    <name type="scientific">Dendrobium catenatum</name>
    <dbReference type="NCBI Taxonomy" id="906689"/>
    <lineage>
        <taxon>Eukaryota</taxon>
        <taxon>Viridiplantae</taxon>
        <taxon>Streptophyta</taxon>
        <taxon>Embryophyta</taxon>
        <taxon>Tracheophyta</taxon>
        <taxon>Spermatophyta</taxon>
        <taxon>Magnoliopsida</taxon>
        <taxon>Liliopsida</taxon>
        <taxon>Asparagales</taxon>
        <taxon>Orchidaceae</taxon>
        <taxon>Epidendroideae</taxon>
        <taxon>Malaxideae</taxon>
        <taxon>Dendrobiinae</taxon>
        <taxon>Dendrobium</taxon>
    </lineage>
</organism>